<keyword evidence="2 5" id="KW-0479">Metal-binding</keyword>
<keyword evidence="3 5" id="KW-0560">Oxidoreductase</keyword>
<dbReference type="GO" id="GO:0046872">
    <property type="term" value="F:metal ion binding"/>
    <property type="evidence" value="ECO:0007669"/>
    <property type="project" value="UniProtKB-KW"/>
</dbReference>
<dbReference type="Gene3D" id="2.60.120.330">
    <property type="entry name" value="B-lactam Antibiotic, Isopenicillin N Synthase, Chain"/>
    <property type="match status" value="1"/>
</dbReference>
<accession>A0AAD4XJX8</accession>
<dbReference type="InterPro" id="IPR044861">
    <property type="entry name" value="IPNS-like_FE2OG_OXY"/>
</dbReference>
<keyword evidence="8" id="KW-1185">Reference proteome</keyword>
<dbReference type="Pfam" id="PF03171">
    <property type="entry name" value="2OG-FeII_Oxy"/>
    <property type="match status" value="1"/>
</dbReference>
<evidence type="ECO:0000256" key="3">
    <source>
        <dbReference type="ARBA" id="ARBA00023002"/>
    </source>
</evidence>
<evidence type="ECO:0000256" key="1">
    <source>
        <dbReference type="ARBA" id="ARBA00008056"/>
    </source>
</evidence>
<evidence type="ECO:0000259" key="6">
    <source>
        <dbReference type="PROSITE" id="PS51471"/>
    </source>
</evidence>
<dbReference type="GO" id="GO:0051213">
    <property type="term" value="F:dioxygenase activity"/>
    <property type="evidence" value="ECO:0007669"/>
    <property type="project" value="UniProtKB-ARBA"/>
</dbReference>
<keyword evidence="4 5" id="KW-0408">Iron</keyword>
<dbReference type="Proteomes" id="UP001202328">
    <property type="component" value="Unassembled WGS sequence"/>
</dbReference>
<dbReference type="InterPro" id="IPR005123">
    <property type="entry name" value="Oxoglu/Fe-dep_dioxygenase_dom"/>
</dbReference>
<evidence type="ECO:0000313" key="7">
    <source>
        <dbReference type="EMBL" id="KAI3920819.1"/>
    </source>
</evidence>
<evidence type="ECO:0000256" key="5">
    <source>
        <dbReference type="RuleBase" id="RU003682"/>
    </source>
</evidence>
<proteinExistence type="inferred from homology"/>
<dbReference type="SUPFAM" id="SSF51197">
    <property type="entry name" value="Clavaminate synthase-like"/>
    <property type="match status" value="1"/>
</dbReference>
<dbReference type="Pfam" id="PF14226">
    <property type="entry name" value="DIOX_N"/>
    <property type="match status" value="1"/>
</dbReference>
<protein>
    <recommendedName>
        <fullName evidence="6">Fe2OG dioxygenase domain-containing protein</fullName>
    </recommendedName>
</protein>
<dbReference type="FunFam" id="2.60.120.330:FF:000026">
    <property type="entry name" value="DIBOA-glucoside dioxygenase BX6"/>
    <property type="match status" value="1"/>
</dbReference>
<sequence>MTTAAPANVFDKIYDRSKEVKDFDDSKLGVKGLLDSGITSIPRFFFHPPESLPSITTSTQHTSTYEIPTVDLSRIDTDHRVFIVDQINQASCTWGFFQVINHNVPLDVLNRALLSIKAFNEQSNEVKSQYYCRENDRGMTFASNFDLFQSKAASWRDTLQMGMDRTDFDKVPEIVRSELFELDQHVKRLGETLMEILCEGLGVEKDRLKNMACSERRHLAGHYYPYCPEANRTVGTKCHTDPSVFTVLLQDHIGGLQVKHGEHWVDVKPLDGALVINIGDILQIMSNDKYRSVEHRVVANSLHEPRISVAIFFNPGNLEIMYGPLPELITPPQKSAIYKQFTLEDFIMKFRAKGLDGKSSLVDYFFP</sequence>
<dbReference type="PROSITE" id="PS51471">
    <property type="entry name" value="FE2OG_OXY"/>
    <property type="match status" value="1"/>
</dbReference>
<dbReference type="InterPro" id="IPR027443">
    <property type="entry name" value="IPNS-like_sf"/>
</dbReference>
<gene>
    <name evidence="7" type="ORF">MKW98_005645</name>
</gene>
<dbReference type="PANTHER" id="PTHR10209">
    <property type="entry name" value="OXIDOREDUCTASE, 2OG-FE II OXYGENASE FAMILY PROTEIN"/>
    <property type="match status" value="1"/>
</dbReference>
<name>A0AAD4XJX8_9MAGN</name>
<evidence type="ECO:0000313" key="8">
    <source>
        <dbReference type="Proteomes" id="UP001202328"/>
    </source>
</evidence>
<evidence type="ECO:0000256" key="2">
    <source>
        <dbReference type="ARBA" id="ARBA00022723"/>
    </source>
</evidence>
<feature type="domain" description="Fe2OG dioxygenase" evidence="6">
    <location>
        <begin position="213"/>
        <end position="315"/>
    </location>
</feature>
<organism evidence="7 8">
    <name type="scientific">Papaver atlanticum</name>
    <dbReference type="NCBI Taxonomy" id="357466"/>
    <lineage>
        <taxon>Eukaryota</taxon>
        <taxon>Viridiplantae</taxon>
        <taxon>Streptophyta</taxon>
        <taxon>Embryophyta</taxon>
        <taxon>Tracheophyta</taxon>
        <taxon>Spermatophyta</taxon>
        <taxon>Magnoliopsida</taxon>
        <taxon>Ranunculales</taxon>
        <taxon>Papaveraceae</taxon>
        <taxon>Papaveroideae</taxon>
        <taxon>Papaver</taxon>
    </lineage>
</organism>
<dbReference type="InterPro" id="IPR026992">
    <property type="entry name" value="DIOX_N"/>
</dbReference>
<evidence type="ECO:0000256" key="4">
    <source>
        <dbReference type="ARBA" id="ARBA00023004"/>
    </source>
</evidence>
<dbReference type="EMBL" id="JAJJMB010008785">
    <property type="protein sequence ID" value="KAI3920819.1"/>
    <property type="molecule type" value="Genomic_DNA"/>
</dbReference>
<comment type="caution">
    <text evidence="7">The sequence shown here is derived from an EMBL/GenBank/DDBJ whole genome shotgun (WGS) entry which is preliminary data.</text>
</comment>
<comment type="similarity">
    <text evidence="1 5">Belongs to the iron/ascorbate-dependent oxidoreductase family.</text>
</comment>
<dbReference type="AlphaFoldDB" id="A0AAD4XJX8"/>
<reference evidence="7" key="1">
    <citation type="submission" date="2022-04" db="EMBL/GenBank/DDBJ databases">
        <title>A functionally conserved STORR gene fusion in Papaver species that diverged 16.8 million years ago.</title>
        <authorList>
            <person name="Catania T."/>
        </authorList>
    </citation>
    <scope>NUCLEOTIDE SEQUENCE</scope>
    <source>
        <strain evidence="7">S-188037</strain>
    </source>
</reference>
<dbReference type="PANTHER" id="PTHR10209:SF751">
    <property type="entry name" value="OS06G0255100 PROTEIN"/>
    <property type="match status" value="1"/>
</dbReference>